<gene>
    <name evidence="6" type="ORF">BLNAU_17418</name>
</gene>
<dbReference type="SUPFAM" id="SSF81382">
    <property type="entry name" value="Skp1 dimerisation domain-like"/>
    <property type="match status" value="1"/>
</dbReference>
<dbReference type="InterPro" id="IPR001232">
    <property type="entry name" value="SKP1-like"/>
</dbReference>
<dbReference type="InterPro" id="IPR036296">
    <property type="entry name" value="SKP1-like_dim_sf"/>
</dbReference>
<feature type="domain" description="SKP1 component POZ" evidence="5">
    <location>
        <begin position="4"/>
        <end position="62"/>
    </location>
</feature>
<evidence type="ECO:0000313" key="6">
    <source>
        <dbReference type="EMBL" id="KAK2947666.1"/>
    </source>
</evidence>
<evidence type="ECO:0000256" key="3">
    <source>
        <dbReference type="PIRNR" id="PIRNR028729"/>
    </source>
</evidence>
<dbReference type="Proteomes" id="UP001281761">
    <property type="component" value="Unassembled WGS sequence"/>
</dbReference>
<organism evidence="6 7">
    <name type="scientific">Blattamonas nauphoetae</name>
    <dbReference type="NCBI Taxonomy" id="2049346"/>
    <lineage>
        <taxon>Eukaryota</taxon>
        <taxon>Metamonada</taxon>
        <taxon>Preaxostyla</taxon>
        <taxon>Oxymonadida</taxon>
        <taxon>Blattamonas</taxon>
    </lineage>
</organism>
<dbReference type="InterPro" id="IPR016897">
    <property type="entry name" value="SKP1"/>
</dbReference>
<evidence type="ECO:0000259" key="4">
    <source>
        <dbReference type="Pfam" id="PF01466"/>
    </source>
</evidence>
<dbReference type="Gene3D" id="3.30.710.10">
    <property type="entry name" value="Potassium Channel Kv1.1, Chain A"/>
    <property type="match status" value="1"/>
</dbReference>
<comment type="pathway">
    <text evidence="3">Protein modification; protein ubiquitination.</text>
</comment>
<evidence type="ECO:0000256" key="2">
    <source>
        <dbReference type="ARBA" id="ARBA00022786"/>
    </source>
</evidence>
<evidence type="ECO:0000313" key="7">
    <source>
        <dbReference type="Proteomes" id="UP001281761"/>
    </source>
</evidence>
<dbReference type="InterPro" id="IPR016073">
    <property type="entry name" value="Skp1_comp_POZ"/>
</dbReference>
<dbReference type="PIRSF" id="PIRSF028729">
    <property type="entry name" value="E3_ubiquit_lig_SCF_Skp"/>
    <property type="match status" value="1"/>
</dbReference>
<accession>A0ABQ9XBM5</accession>
<sequence>MSQIIKVKTSDGETLDVPKNVAMESAHIKRAMEFASGSDEIKFDDIDSNTMKKVVEYCEYHNRVNQQEGIQERDIKQFDNAFVNMPNNLLFSVVTAAHYLEIKALLDLCCAKIASTLKGKSPEEIRAQYNIENDLTPDDIADIKTEASWLYQ</sequence>
<dbReference type="SUPFAM" id="SSF54695">
    <property type="entry name" value="POZ domain"/>
    <property type="match status" value="1"/>
</dbReference>
<protein>
    <submittedName>
        <fullName evidence="6">E3 ubiquitin ligase complex SCF subunit sconC</fullName>
    </submittedName>
</protein>
<proteinExistence type="inferred from homology"/>
<feature type="domain" description="SKP1 component dimerisation" evidence="4">
    <location>
        <begin position="103"/>
        <end position="149"/>
    </location>
</feature>
<dbReference type="PANTHER" id="PTHR11165">
    <property type="entry name" value="SKP1"/>
    <property type="match status" value="1"/>
</dbReference>
<keyword evidence="2 3" id="KW-0833">Ubl conjugation pathway</keyword>
<dbReference type="InterPro" id="IPR011333">
    <property type="entry name" value="SKP1/BTB/POZ_sf"/>
</dbReference>
<dbReference type="EMBL" id="JARBJD010000194">
    <property type="protein sequence ID" value="KAK2947666.1"/>
    <property type="molecule type" value="Genomic_DNA"/>
</dbReference>
<dbReference type="InterPro" id="IPR016072">
    <property type="entry name" value="Skp1_comp_dimer"/>
</dbReference>
<comment type="caution">
    <text evidence="6">The sequence shown here is derived from an EMBL/GenBank/DDBJ whole genome shotgun (WGS) entry which is preliminary data.</text>
</comment>
<evidence type="ECO:0000259" key="5">
    <source>
        <dbReference type="Pfam" id="PF03931"/>
    </source>
</evidence>
<comment type="similarity">
    <text evidence="1 3">Belongs to the SKP1 family.</text>
</comment>
<reference evidence="6 7" key="1">
    <citation type="journal article" date="2022" name="bioRxiv">
        <title>Genomics of Preaxostyla Flagellates Illuminates Evolutionary Transitions and the Path Towards Mitochondrial Loss.</title>
        <authorList>
            <person name="Novak L.V.F."/>
            <person name="Treitli S.C."/>
            <person name="Pyrih J."/>
            <person name="Halakuc P."/>
            <person name="Pipaliya S.V."/>
            <person name="Vacek V."/>
            <person name="Brzon O."/>
            <person name="Soukal P."/>
            <person name="Eme L."/>
            <person name="Dacks J.B."/>
            <person name="Karnkowska A."/>
            <person name="Elias M."/>
            <person name="Hampl V."/>
        </authorList>
    </citation>
    <scope>NUCLEOTIDE SEQUENCE [LARGE SCALE GENOMIC DNA]</scope>
    <source>
        <strain evidence="6">NAU3</strain>
        <tissue evidence="6">Gut</tissue>
    </source>
</reference>
<name>A0ABQ9XBM5_9EUKA</name>
<dbReference type="SMART" id="SM00512">
    <property type="entry name" value="Skp1"/>
    <property type="match status" value="1"/>
</dbReference>
<dbReference type="Pfam" id="PF01466">
    <property type="entry name" value="Skp1"/>
    <property type="match status" value="1"/>
</dbReference>
<keyword evidence="7" id="KW-1185">Reference proteome</keyword>
<dbReference type="Pfam" id="PF03931">
    <property type="entry name" value="Skp1_POZ"/>
    <property type="match status" value="1"/>
</dbReference>
<evidence type="ECO:0000256" key="1">
    <source>
        <dbReference type="ARBA" id="ARBA00009993"/>
    </source>
</evidence>